<reference evidence="7" key="1">
    <citation type="journal article" date="2014" name="Genome Announc.">
        <title>Complete Genome Sequence of the Highly Transformable Pseudomonas stutzeri Strain 28a24.</title>
        <authorList>
            <person name="Smith B.A."/>
            <person name="Dougherty K.M."/>
            <person name="Baltrus D.A."/>
        </authorList>
    </citation>
    <scope>NUCLEOTIDE SEQUENCE [LARGE SCALE GENOMIC DNA]</scope>
    <source>
        <strain evidence="7">28a24</strain>
    </source>
</reference>
<dbReference type="GO" id="GO:0052621">
    <property type="term" value="F:diguanylate cyclase activity"/>
    <property type="evidence" value="ECO:0007669"/>
    <property type="project" value="UniProtKB-EC"/>
</dbReference>
<evidence type="ECO:0000313" key="6">
    <source>
        <dbReference type="EMBL" id="AHL74252.1"/>
    </source>
</evidence>
<dbReference type="PROSITE" id="PS50887">
    <property type="entry name" value="GGDEF"/>
    <property type="match status" value="1"/>
</dbReference>
<dbReference type="NCBIfam" id="TIGR00254">
    <property type="entry name" value="GGDEF"/>
    <property type="match status" value="1"/>
</dbReference>
<evidence type="ECO:0000259" key="5">
    <source>
        <dbReference type="PROSITE" id="PS50887"/>
    </source>
</evidence>
<dbReference type="OrthoDB" id="9812260at2"/>
<dbReference type="Proteomes" id="UP000019522">
    <property type="component" value="Chromosome"/>
</dbReference>
<dbReference type="PANTHER" id="PTHR45138">
    <property type="entry name" value="REGULATORY COMPONENTS OF SENSORY TRANSDUCTION SYSTEM"/>
    <property type="match status" value="1"/>
</dbReference>
<dbReference type="KEGG" id="pstt:CH92_03785"/>
<reference evidence="6 7" key="2">
    <citation type="submission" date="2014-03" db="EMBL/GenBank/DDBJ databases">
        <authorList>
            <person name="Baltrus D."/>
            <person name="Dougherty K."/>
        </authorList>
    </citation>
    <scope>NUCLEOTIDE SEQUENCE</scope>
    <source>
        <strain evidence="6 7">28a24</strain>
    </source>
</reference>
<evidence type="ECO:0000313" key="7">
    <source>
        <dbReference type="Proteomes" id="UP000019522"/>
    </source>
</evidence>
<dbReference type="PATRIC" id="fig|316.77.peg.746"/>
<dbReference type="AlphaFoldDB" id="W8R7E2"/>
<sequence length="262" mass="30353">MRGQSPLETQIVESLADPQNQDHPLRETLSQLWEAHHNLLNRIERIARVSDGYQNIVRDREMSLSARFDKQLRQLEKVARISDRYQMMMRDLNIALKEASTHDALTGIANRRLLTERLRDETERAKRYSRPLCIVMIDIDRFKVINDEYGHEVGDHVLMDVVRVMEAEIREHDLCGRWGGEEFLVMMPETTSEQAVGVMERLRQAVANLRVRVNDDSLSVTVSLGLAQLRADENYSSTINRADIALLRAKRNGRDRYELADD</sequence>
<dbReference type="CDD" id="cd01949">
    <property type="entry name" value="GGDEF"/>
    <property type="match status" value="1"/>
</dbReference>
<comment type="subcellular location">
    <subcellularLocation>
        <location evidence="2">Cell inner membrane</location>
    </subcellularLocation>
</comment>
<evidence type="ECO:0000256" key="4">
    <source>
        <dbReference type="ARBA" id="ARBA00034247"/>
    </source>
</evidence>
<evidence type="ECO:0000256" key="2">
    <source>
        <dbReference type="ARBA" id="ARBA00004533"/>
    </source>
</evidence>
<organism evidence="6 7">
    <name type="scientific">Stutzerimonas stutzeri</name>
    <name type="common">Pseudomonas stutzeri</name>
    <dbReference type="NCBI Taxonomy" id="316"/>
    <lineage>
        <taxon>Bacteria</taxon>
        <taxon>Pseudomonadati</taxon>
        <taxon>Pseudomonadota</taxon>
        <taxon>Gammaproteobacteria</taxon>
        <taxon>Pseudomonadales</taxon>
        <taxon>Pseudomonadaceae</taxon>
        <taxon>Stutzerimonas</taxon>
    </lineage>
</organism>
<proteinExistence type="predicted"/>
<comment type="catalytic activity">
    <reaction evidence="4">
        <text>2 GTP = 3',3'-c-di-GMP + 2 diphosphate</text>
        <dbReference type="Rhea" id="RHEA:24898"/>
        <dbReference type="ChEBI" id="CHEBI:33019"/>
        <dbReference type="ChEBI" id="CHEBI:37565"/>
        <dbReference type="ChEBI" id="CHEBI:58805"/>
        <dbReference type="EC" id="2.7.7.65"/>
    </reaction>
</comment>
<dbReference type="Pfam" id="PF00990">
    <property type="entry name" value="GGDEF"/>
    <property type="match status" value="1"/>
</dbReference>
<dbReference type="EC" id="2.7.7.65" evidence="3"/>
<evidence type="ECO:0000256" key="1">
    <source>
        <dbReference type="ARBA" id="ARBA00001946"/>
    </source>
</evidence>
<dbReference type="SMART" id="SM00267">
    <property type="entry name" value="GGDEF"/>
    <property type="match status" value="1"/>
</dbReference>
<comment type="cofactor">
    <cofactor evidence="1">
        <name>Mg(2+)</name>
        <dbReference type="ChEBI" id="CHEBI:18420"/>
    </cofactor>
</comment>
<dbReference type="InterPro" id="IPR050469">
    <property type="entry name" value="Diguanylate_Cyclase"/>
</dbReference>
<name>W8R7E2_STUST</name>
<dbReference type="InterPro" id="IPR043128">
    <property type="entry name" value="Rev_trsase/Diguanyl_cyclase"/>
</dbReference>
<evidence type="ECO:0000256" key="3">
    <source>
        <dbReference type="ARBA" id="ARBA00012528"/>
    </source>
</evidence>
<dbReference type="PANTHER" id="PTHR45138:SF9">
    <property type="entry name" value="DIGUANYLATE CYCLASE DGCM-RELATED"/>
    <property type="match status" value="1"/>
</dbReference>
<dbReference type="Gene3D" id="3.30.70.270">
    <property type="match status" value="1"/>
</dbReference>
<dbReference type="GO" id="GO:0043709">
    <property type="term" value="P:cell adhesion involved in single-species biofilm formation"/>
    <property type="evidence" value="ECO:0007669"/>
    <property type="project" value="TreeGrafter"/>
</dbReference>
<dbReference type="FunFam" id="3.30.70.270:FF:000001">
    <property type="entry name" value="Diguanylate cyclase domain protein"/>
    <property type="match status" value="1"/>
</dbReference>
<dbReference type="GO" id="GO:0005886">
    <property type="term" value="C:plasma membrane"/>
    <property type="evidence" value="ECO:0007669"/>
    <property type="project" value="UniProtKB-SubCell"/>
</dbReference>
<accession>W8R7E2</accession>
<protein>
    <recommendedName>
        <fullName evidence="3">diguanylate cyclase</fullName>
        <ecNumber evidence="3">2.7.7.65</ecNumber>
    </recommendedName>
</protein>
<feature type="domain" description="GGDEF" evidence="5">
    <location>
        <begin position="130"/>
        <end position="262"/>
    </location>
</feature>
<dbReference type="EMBL" id="CP007441">
    <property type="protein sequence ID" value="AHL74252.1"/>
    <property type="molecule type" value="Genomic_DNA"/>
</dbReference>
<dbReference type="InterPro" id="IPR029787">
    <property type="entry name" value="Nucleotide_cyclase"/>
</dbReference>
<gene>
    <name evidence="6" type="ORF">CH92_03785</name>
</gene>
<dbReference type="GO" id="GO:1902201">
    <property type="term" value="P:negative regulation of bacterial-type flagellum-dependent cell motility"/>
    <property type="evidence" value="ECO:0007669"/>
    <property type="project" value="TreeGrafter"/>
</dbReference>
<dbReference type="SUPFAM" id="SSF55073">
    <property type="entry name" value="Nucleotide cyclase"/>
    <property type="match status" value="1"/>
</dbReference>
<dbReference type="NCBIfam" id="NF038266">
    <property type="entry name" value="diguan_SiaD"/>
    <property type="match status" value="1"/>
</dbReference>
<dbReference type="RefSeq" id="WP_025240427.1">
    <property type="nucleotide sequence ID" value="NZ_CP007441.1"/>
</dbReference>
<dbReference type="InterPro" id="IPR000160">
    <property type="entry name" value="GGDEF_dom"/>
</dbReference>